<comment type="similarity">
    <text evidence="1">Belongs to the BlaI transcriptional regulatory family.</text>
</comment>
<dbReference type="GO" id="GO:0003677">
    <property type="term" value="F:DNA binding"/>
    <property type="evidence" value="ECO:0007669"/>
    <property type="project" value="UniProtKB-KW"/>
</dbReference>
<organism evidence="5 6">
    <name type="scientific">Paenibacillus alvei</name>
    <name type="common">Bacillus alvei</name>
    <dbReference type="NCBI Taxonomy" id="44250"/>
    <lineage>
        <taxon>Bacteria</taxon>
        <taxon>Bacillati</taxon>
        <taxon>Bacillota</taxon>
        <taxon>Bacilli</taxon>
        <taxon>Bacillales</taxon>
        <taxon>Paenibacillaceae</taxon>
        <taxon>Paenibacillus</taxon>
    </lineage>
</organism>
<gene>
    <name evidence="5" type="ORF">PBLR_13916</name>
</gene>
<dbReference type="GO" id="GO:0045892">
    <property type="term" value="P:negative regulation of DNA-templated transcription"/>
    <property type="evidence" value="ECO:0007669"/>
    <property type="project" value="InterPro"/>
</dbReference>
<dbReference type="Proteomes" id="UP000304148">
    <property type="component" value="Chromosome"/>
</dbReference>
<name>A0A383RG95_PAEAL</name>
<dbReference type="InterPro" id="IPR036390">
    <property type="entry name" value="WH_DNA-bd_sf"/>
</dbReference>
<dbReference type="InterPro" id="IPR005650">
    <property type="entry name" value="BlaI_family"/>
</dbReference>
<proteinExistence type="inferred from homology"/>
<dbReference type="EMBL" id="LS992241">
    <property type="protein sequence ID" value="SYX85494.1"/>
    <property type="molecule type" value="Genomic_DNA"/>
</dbReference>
<dbReference type="Gene3D" id="1.10.10.10">
    <property type="entry name" value="Winged helix-like DNA-binding domain superfamily/Winged helix DNA-binding domain"/>
    <property type="match status" value="1"/>
</dbReference>
<evidence type="ECO:0000256" key="4">
    <source>
        <dbReference type="ARBA" id="ARBA00023163"/>
    </source>
</evidence>
<evidence type="ECO:0000313" key="5">
    <source>
        <dbReference type="EMBL" id="SYX85494.1"/>
    </source>
</evidence>
<keyword evidence="4" id="KW-0804">Transcription</keyword>
<dbReference type="PIRSF" id="PIRSF019455">
    <property type="entry name" value="CopR_AtkY"/>
    <property type="match status" value="1"/>
</dbReference>
<dbReference type="SUPFAM" id="SSF46785">
    <property type="entry name" value="Winged helix' DNA-binding domain"/>
    <property type="match status" value="1"/>
</dbReference>
<sequence length="138" mass="15904">MNLNQIPPITDAELEIMRVLWANPNCPSSEVVKQLTERMGWSPNTTRTLLNRLVQKKAAGAKLEEGSKRTQLFFSIISEQEYLRSETTSFMKKLYGGALKPMLAHFLEDKTLNPQEIEDLKALFDENRGDEREMRDCK</sequence>
<dbReference type="AlphaFoldDB" id="A0A383RG95"/>
<dbReference type="Pfam" id="PF03965">
    <property type="entry name" value="Penicillinase_R"/>
    <property type="match status" value="1"/>
</dbReference>
<evidence type="ECO:0000256" key="1">
    <source>
        <dbReference type="ARBA" id="ARBA00011046"/>
    </source>
</evidence>
<evidence type="ECO:0000256" key="3">
    <source>
        <dbReference type="ARBA" id="ARBA00023125"/>
    </source>
</evidence>
<evidence type="ECO:0000313" key="6">
    <source>
        <dbReference type="Proteomes" id="UP000304148"/>
    </source>
</evidence>
<evidence type="ECO:0000256" key="2">
    <source>
        <dbReference type="ARBA" id="ARBA00023015"/>
    </source>
</evidence>
<dbReference type="InterPro" id="IPR036388">
    <property type="entry name" value="WH-like_DNA-bd_sf"/>
</dbReference>
<reference evidence="6" key="1">
    <citation type="submission" date="2018-08" db="EMBL/GenBank/DDBJ databases">
        <authorList>
            <person name="Chevrot R."/>
        </authorList>
    </citation>
    <scope>NUCLEOTIDE SEQUENCE [LARGE SCALE GENOMIC DNA]</scope>
</reference>
<keyword evidence="2" id="KW-0805">Transcription regulation</keyword>
<protein>
    <submittedName>
        <fullName evidence="5">CopY family transcriptional repressor</fullName>
    </submittedName>
</protein>
<dbReference type="Gene3D" id="1.10.4040.10">
    <property type="entry name" value="Penicillinase repressor domain"/>
    <property type="match status" value="1"/>
</dbReference>
<keyword evidence="3" id="KW-0238">DNA-binding</keyword>
<accession>A0A383RG95</accession>